<protein>
    <submittedName>
        <fullName evidence="1">Uncharacterized protein</fullName>
    </submittedName>
</protein>
<gene>
    <name evidence="1" type="ORF">VZ95_15285</name>
</gene>
<accession>A0A0F3IQD0</accession>
<dbReference type="AlphaFoldDB" id="A0A0F3IQD0"/>
<dbReference type="EMBL" id="LAJY01000439">
    <property type="protein sequence ID" value="KJV08822.1"/>
    <property type="molecule type" value="Genomic_DNA"/>
</dbReference>
<reference evidence="1 2" key="1">
    <citation type="submission" date="2015-03" db="EMBL/GenBank/DDBJ databases">
        <title>Draft genome sequence of Elstera litoralis.</title>
        <authorList>
            <person name="Rahalkar M.C."/>
            <person name="Dhakephalkar P.K."/>
            <person name="Pore S.D."/>
            <person name="Arora P."/>
            <person name="Kapse N.G."/>
            <person name="Pandit P.S."/>
        </authorList>
    </citation>
    <scope>NUCLEOTIDE SEQUENCE [LARGE SCALE GENOMIC DNA]</scope>
    <source>
        <strain evidence="1 2">Dia-1</strain>
    </source>
</reference>
<keyword evidence="2" id="KW-1185">Reference proteome</keyword>
<name>A0A0F3IQD0_9PROT</name>
<comment type="caution">
    <text evidence="1">The sequence shown here is derived from an EMBL/GenBank/DDBJ whole genome shotgun (WGS) entry which is preliminary data.</text>
</comment>
<evidence type="ECO:0000313" key="2">
    <source>
        <dbReference type="Proteomes" id="UP000033774"/>
    </source>
</evidence>
<proteinExistence type="predicted"/>
<sequence length="75" mass="8236">ILGELPILKHLDGLPSLKSYQLIPKIGGQIQRTLDLTSVLAKIYLVHEDGAQVDRDYAKIRELEAAYPPKVAVAA</sequence>
<dbReference type="Proteomes" id="UP000033774">
    <property type="component" value="Unassembled WGS sequence"/>
</dbReference>
<organism evidence="1 2">
    <name type="scientific">Elstera litoralis</name>
    <dbReference type="NCBI Taxonomy" id="552518"/>
    <lineage>
        <taxon>Bacteria</taxon>
        <taxon>Pseudomonadati</taxon>
        <taxon>Pseudomonadota</taxon>
        <taxon>Alphaproteobacteria</taxon>
        <taxon>Rhodospirillales</taxon>
        <taxon>Rhodospirillaceae</taxon>
        <taxon>Elstera</taxon>
    </lineage>
</organism>
<evidence type="ECO:0000313" key="1">
    <source>
        <dbReference type="EMBL" id="KJV08822.1"/>
    </source>
</evidence>
<feature type="non-terminal residue" evidence="1">
    <location>
        <position position="1"/>
    </location>
</feature>